<keyword evidence="3 9" id="KW-0347">Helicase</keyword>
<comment type="catalytic activity">
    <reaction evidence="8">
        <text>ATP + H2O = ADP + phosphate + H(+)</text>
        <dbReference type="Rhea" id="RHEA:13065"/>
        <dbReference type="ChEBI" id="CHEBI:15377"/>
        <dbReference type="ChEBI" id="CHEBI:15378"/>
        <dbReference type="ChEBI" id="CHEBI:30616"/>
        <dbReference type="ChEBI" id="CHEBI:43474"/>
        <dbReference type="ChEBI" id="CHEBI:456216"/>
        <dbReference type="EC" id="5.6.2.4"/>
    </reaction>
</comment>
<keyword evidence="2 9" id="KW-0378">Hydrolase</keyword>
<evidence type="ECO:0000256" key="7">
    <source>
        <dbReference type="ARBA" id="ARBA00034808"/>
    </source>
</evidence>
<dbReference type="GO" id="GO:0003677">
    <property type="term" value="F:DNA binding"/>
    <property type="evidence" value="ECO:0007669"/>
    <property type="project" value="InterPro"/>
</dbReference>
<dbReference type="Gene3D" id="3.40.50.300">
    <property type="entry name" value="P-loop containing nucleotide triphosphate hydrolases"/>
    <property type="match status" value="2"/>
</dbReference>
<evidence type="ECO:0000256" key="4">
    <source>
        <dbReference type="ARBA" id="ARBA00022840"/>
    </source>
</evidence>
<organism evidence="11 13">
    <name type="scientific">Streptomyces fulvorobeus</name>
    <dbReference type="NCBI Taxonomy" id="284028"/>
    <lineage>
        <taxon>Bacteria</taxon>
        <taxon>Bacillati</taxon>
        <taxon>Actinomycetota</taxon>
        <taxon>Actinomycetes</taxon>
        <taxon>Kitasatosporales</taxon>
        <taxon>Streptomycetaceae</taxon>
        <taxon>Streptomyces</taxon>
    </lineage>
</organism>
<dbReference type="AlphaFoldDB" id="A0A7J0C9L1"/>
<feature type="binding site" evidence="9">
    <location>
        <begin position="272"/>
        <end position="279"/>
    </location>
    <ligand>
        <name>ATP</name>
        <dbReference type="ChEBI" id="CHEBI:30616"/>
    </ligand>
</feature>
<keyword evidence="13" id="KW-1185">Reference proteome</keyword>
<protein>
    <recommendedName>
        <fullName evidence="7">DNA 3'-5' helicase</fullName>
        <ecNumber evidence="7">5.6.2.4</ecNumber>
    </recommendedName>
</protein>
<comment type="catalytic activity">
    <reaction evidence="6">
        <text>Couples ATP hydrolysis with the unwinding of duplex DNA by translocating in the 3'-5' direction.</text>
        <dbReference type="EC" id="5.6.2.4"/>
    </reaction>
</comment>
<dbReference type="EC" id="5.6.2.4" evidence="7"/>
<keyword evidence="1 9" id="KW-0547">Nucleotide-binding</keyword>
<reference evidence="11 13" key="1">
    <citation type="submission" date="2020-05" db="EMBL/GenBank/DDBJ databases">
        <title>Whole genome shotgun sequence of Streptomyces fulvorobeus NBRC 15897.</title>
        <authorList>
            <person name="Komaki H."/>
            <person name="Tamura T."/>
        </authorList>
    </citation>
    <scope>NUCLEOTIDE SEQUENCE [LARGE SCALE GENOMIC DNA]</scope>
    <source>
        <strain evidence="11 13">NBRC 15897</strain>
    </source>
</reference>
<feature type="domain" description="UvrD-like helicase ATP-binding" evidence="10">
    <location>
        <begin position="251"/>
        <end position="523"/>
    </location>
</feature>
<dbReference type="RefSeq" id="WP_173315588.1">
    <property type="nucleotide sequence ID" value="NZ_BAAAUE010000009.1"/>
</dbReference>
<evidence type="ECO:0000256" key="3">
    <source>
        <dbReference type="ARBA" id="ARBA00022806"/>
    </source>
</evidence>
<proteinExistence type="predicted"/>
<dbReference type="Proteomes" id="UP000498980">
    <property type="component" value="Unassembled WGS sequence"/>
</dbReference>
<accession>A0A7J0C9L1</accession>
<evidence type="ECO:0000256" key="2">
    <source>
        <dbReference type="ARBA" id="ARBA00022801"/>
    </source>
</evidence>
<evidence type="ECO:0000313" key="12">
    <source>
        <dbReference type="EMBL" id="NYE42719.1"/>
    </source>
</evidence>
<evidence type="ECO:0000313" key="11">
    <source>
        <dbReference type="EMBL" id="GFM99132.1"/>
    </source>
</evidence>
<dbReference type="InterPro" id="IPR027417">
    <property type="entry name" value="P-loop_NTPase"/>
</dbReference>
<dbReference type="PROSITE" id="PS51198">
    <property type="entry name" value="UVRD_HELICASE_ATP_BIND"/>
    <property type="match status" value="1"/>
</dbReference>
<dbReference type="SUPFAM" id="SSF52540">
    <property type="entry name" value="P-loop containing nucleoside triphosphate hydrolases"/>
    <property type="match status" value="1"/>
</dbReference>
<dbReference type="Proteomes" id="UP000530403">
    <property type="component" value="Unassembled WGS sequence"/>
</dbReference>
<evidence type="ECO:0000313" key="13">
    <source>
        <dbReference type="Proteomes" id="UP000498980"/>
    </source>
</evidence>
<evidence type="ECO:0000259" key="10">
    <source>
        <dbReference type="PROSITE" id="PS51198"/>
    </source>
</evidence>
<dbReference type="GO" id="GO:0005524">
    <property type="term" value="F:ATP binding"/>
    <property type="evidence" value="ECO:0007669"/>
    <property type="project" value="UniProtKB-UniRule"/>
</dbReference>
<evidence type="ECO:0000256" key="6">
    <source>
        <dbReference type="ARBA" id="ARBA00034617"/>
    </source>
</evidence>
<evidence type="ECO:0000256" key="8">
    <source>
        <dbReference type="ARBA" id="ARBA00048988"/>
    </source>
</evidence>
<sequence length="714" mass="78723">MAQLALSVRFLDEFGKLDSKARSGAVKTALKFQQLTLKQLWSDAGLDFKQPKGARDKHIYTCRIDRFYRGVVLAPGTGEDFLLLRVMAHDDAYAWASKQVPSVNAVTHGLEIRDVVTVEQLVPAWEAEAATAAAEPLFARHPDGDLRGLGIEDDVLRAARSLTSKKQLDAFAPLMPEDQWQVLQFLAEGLSVQTVWGELVAFRARNGALAVDRTDLSSAMRNTPSRIALVTGPGELSDILDKPFAAWRIFLHPSQRYMAYRPSYSGPAQVTGGPGTGKTVVALHRVKHLLEHLRTGERILLTTYTGALTSALREGLALLIEDEELRGRVDVSTVNALAREIVEPHDTVRRAYLDGAQETALWGEIGDQLDLPWNGQFLAQEYKHVILAQGLRSLDAYCEASRSGRGSRLASARRHEVWQAVEAFQVALDKLSARTHLGVCDEAALRVTASGVQPYRHVVVDEAQDLHPAQWRLLRAVVPKRPDDLFIAGDPHQRIYDSKVSLRSLGVAVTGRSTRLHRNYRSTQEILAWAVSLLDGRPVEQLENGSADTLAGFRSSLRGARPTVCATDDPDAELTELVARIREWADSGVEFSDIAVAARFNKIVYRVAQRLRDEGIPTVRLRQDGSADAEGVRVATMHSLKGLEFRCVAVVGVREGTVPYPGAITPMELDPIQHHTDLTAERCLLFVACTRARDRLHVSWNGPASRFLAEVGAA</sequence>
<dbReference type="EMBL" id="JACCCF010000001">
    <property type="protein sequence ID" value="NYE42719.1"/>
    <property type="molecule type" value="Genomic_DNA"/>
</dbReference>
<evidence type="ECO:0000313" key="14">
    <source>
        <dbReference type="Proteomes" id="UP000530403"/>
    </source>
</evidence>
<gene>
    <name evidence="12" type="ORF">HEB29_003730</name>
    <name evidence="11" type="ORF">Sfulv_39430</name>
</gene>
<keyword evidence="5" id="KW-0413">Isomerase</keyword>
<dbReference type="InterPro" id="IPR000212">
    <property type="entry name" value="DNA_helicase_UvrD/REP"/>
</dbReference>
<reference evidence="12 14" key="2">
    <citation type="submission" date="2020-07" db="EMBL/GenBank/DDBJ databases">
        <title>Sequencing the genomes of 1000 actinobacteria strains.</title>
        <authorList>
            <person name="Klenk H.-P."/>
        </authorList>
    </citation>
    <scope>NUCLEOTIDE SEQUENCE [LARGE SCALE GENOMIC DNA]</scope>
    <source>
        <strain evidence="12 14">DSM 41455</strain>
    </source>
</reference>
<dbReference type="Pfam" id="PF00580">
    <property type="entry name" value="UvrD-helicase"/>
    <property type="match status" value="1"/>
</dbReference>
<comment type="caution">
    <text evidence="11">The sequence shown here is derived from an EMBL/GenBank/DDBJ whole genome shotgun (WGS) entry which is preliminary data.</text>
</comment>
<dbReference type="PANTHER" id="PTHR11070:SF45">
    <property type="entry name" value="DNA 3'-5' HELICASE"/>
    <property type="match status" value="1"/>
</dbReference>
<dbReference type="GO" id="GO:0000725">
    <property type="term" value="P:recombinational repair"/>
    <property type="evidence" value="ECO:0007669"/>
    <property type="project" value="TreeGrafter"/>
</dbReference>
<dbReference type="Pfam" id="PF13361">
    <property type="entry name" value="UvrD_C"/>
    <property type="match status" value="2"/>
</dbReference>
<dbReference type="EMBL" id="BLWC01000001">
    <property type="protein sequence ID" value="GFM99132.1"/>
    <property type="molecule type" value="Genomic_DNA"/>
</dbReference>
<dbReference type="InterPro" id="IPR014016">
    <property type="entry name" value="UvrD-like_ATP-bd"/>
</dbReference>
<dbReference type="GO" id="GO:0016787">
    <property type="term" value="F:hydrolase activity"/>
    <property type="evidence" value="ECO:0007669"/>
    <property type="project" value="UniProtKB-UniRule"/>
</dbReference>
<evidence type="ECO:0000256" key="1">
    <source>
        <dbReference type="ARBA" id="ARBA00022741"/>
    </source>
</evidence>
<keyword evidence="4 9" id="KW-0067">ATP-binding</keyword>
<dbReference type="InterPro" id="IPR014017">
    <property type="entry name" value="DNA_helicase_UvrD-like_C"/>
</dbReference>
<evidence type="ECO:0000256" key="5">
    <source>
        <dbReference type="ARBA" id="ARBA00023235"/>
    </source>
</evidence>
<name>A0A7J0C9L1_9ACTN</name>
<evidence type="ECO:0000256" key="9">
    <source>
        <dbReference type="PROSITE-ProRule" id="PRU00560"/>
    </source>
</evidence>
<dbReference type="GO" id="GO:0043138">
    <property type="term" value="F:3'-5' DNA helicase activity"/>
    <property type="evidence" value="ECO:0007669"/>
    <property type="project" value="UniProtKB-EC"/>
</dbReference>
<dbReference type="PANTHER" id="PTHR11070">
    <property type="entry name" value="UVRD / RECB / PCRA DNA HELICASE FAMILY MEMBER"/>
    <property type="match status" value="1"/>
</dbReference>